<keyword evidence="4 6" id="KW-0479">Metal-binding</keyword>
<dbReference type="InterPro" id="IPR050121">
    <property type="entry name" value="Cytochrome_P450_monoxygenase"/>
</dbReference>
<dbReference type="PRINTS" id="PR00463">
    <property type="entry name" value="EP450I"/>
</dbReference>
<reference evidence="8 9" key="1">
    <citation type="submission" date="2019-07" db="EMBL/GenBank/DDBJ databases">
        <title>Finished genome of Venturia effusa.</title>
        <authorList>
            <person name="Young C.A."/>
            <person name="Cox M.P."/>
            <person name="Ganley A.R.D."/>
            <person name="David W.J."/>
        </authorList>
    </citation>
    <scope>NUCLEOTIDE SEQUENCE [LARGE SCALE GENOMIC DNA]</scope>
    <source>
        <strain evidence="9">albino</strain>
    </source>
</reference>
<evidence type="ECO:0000256" key="6">
    <source>
        <dbReference type="PIRSR" id="PIRSR602401-1"/>
    </source>
</evidence>
<dbReference type="PROSITE" id="PS00086">
    <property type="entry name" value="CYTOCHROME_P450"/>
    <property type="match status" value="1"/>
</dbReference>
<proteinExistence type="inferred from homology"/>
<evidence type="ECO:0000256" key="1">
    <source>
        <dbReference type="ARBA" id="ARBA00001971"/>
    </source>
</evidence>
<dbReference type="GO" id="GO:0020037">
    <property type="term" value="F:heme binding"/>
    <property type="evidence" value="ECO:0007669"/>
    <property type="project" value="InterPro"/>
</dbReference>
<keyword evidence="7" id="KW-0560">Oxidoreductase</keyword>
<evidence type="ECO:0000256" key="3">
    <source>
        <dbReference type="ARBA" id="ARBA00022617"/>
    </source>
</evidence>
<dbReference type="Proteomes" id="UP000316270">
    <property type="component" value="Chromosome 13"/>
</dbReference>
<dbReference type="GO" id="GO:0005506">
    <property type="term" value="F:iron ion binding"/>
    <property type="evidence" value="ECO:0007669"/>
    <property type="project" value="InterPro"/>
</dbReference>
<dbReference type="AlphaFoldDB" id="A0A517LIK8"/>
<dbReference type="InterPro" id="IPR001128">
    <property type="entry name" value="Cyt_P450"/>
</dbReference>
<dbReference type="PANTHER" id="PTHR24305">
    <property type="entry name" value="CYTOCHROME P450"/>
    <property type="match status" value="1"/>
</dbReference>
<dbReference type="GO" id="GO:0016705">
    <property type="term" value="F:oxidoreductase activity, acting on paired donors, with incorporation or reduction of molecular oxygen"/>
    <property type="evidence" value="ECO:0007669"/>
    <property type="project" value="InterPro"/>
</dbReference>
<evidence type="ECO:0000313" key="8">
    <source>
        <dbReference type="EMBL" id="QDS75471.1"/>
    </source>
</evidence>
<dbReference type="InterPro" id="IPR017972">
    <property type="entry name" value="Cyt_P450_CS"/>
</dbReference>
<keyword evidence="5 6" id="KW-0408">Iron</keyword>
<evidence type="ECO:0000256" key="4">
    <source>
        <dbReference type="ARBA" id="ARBA00022723"/>
    </source>
</evidence>
<sequence length="510" mass="57623">MVMAPQSYLSAITENIWRLQYLAGIGLLTVSSPLHFGPHSRVGDDTDLDQSAASEIPWAWHNVIGDIHVWTAGAHAKYGEIVRLGPDTLSFINEQAWKDIYMHRQDANGKAMKQLAKNHKKRHENGVYSLLDAPDDVHSRQRKMLSHAFSDRALREQEPLLRSYTDLVVRNLTDDARCNRPVDIVETFNFLTFDVIGELAFGESFHACETREEHPWFALFFTTIKWTSIFSVGKKIPFAPLILIPAAPLILKSAKDMFAYTKEKVRNRIATGDKERPDFMARVLKHNTNDGTGITIPEIESTFELLAVAGSETTATLMSGLMWLALNNPPVLSKLQQEIRSAFASDSEITLIKIDHLTYLQATLQESLRMYPPVPVTLTRVTGPEGISICGEWIPGNTAVGVPHRAASLSPTNFHEPMTFAPERFFPEGKRPAKYDNDKRGATQPFSAGPRNCLGKNLAYAEMKLTISRLIYNFDFEVVNPKVNWYEQKVWGLYDKKPLMIRVRERKPSN</sequence>
<keyword evidence="7" id="KW-0503">Monooxygenase</keyword>
<dbReference type="InterPro" id="IPR002401">
    <property type="entry name" value="Cyt_P450_E_grp-I"/>
</dbReference>
<accession>A0A517LIK8</accession>
<evidence type="ECO:0000256" key="7">
    <source>
        <dbReference type="RuleBase" id="RU000461"/>
    </source>
</evidence>
<dbReference type="Pfam" id="PF00067">
    <property type="entry name" value="p450"/>
    <property type="match status" value="1"/>
</dbReference>
<feature type="binding site" description="axial binding residue" evidence="6">
    <location>
        <position position="453"/>
    </location>
    <ligand>
        <name>heme</name>
        <dbReference type="ChEBI" id="CHEBI:30413"/>
    </ligand>
    <ligandPart>
        <name>Fe</name>
        <dbReference type="ChEBI" id="CHEBI:18248"/>
    </ligandPart>
</feature>
<comment type="cofactor">
    <cofactor evidence="1 6">
        <name>heme</name>
        <dbReference type="ChEBI" id="CHEBI:30413"/>
    </cofactor>
</comment>
<evidence type="ECO:0000256" key="2">
    <source>
        <dbReference type="ARBA" id="ARBA00010617"/>
    </source>
</evidence>
<dbReference type="Gene3D" id="1.10.630.10">
    <property type="entry name" value="Cytochrome P450"/>
    <property type="match status" value="1"/>
</dbReference>
<dbReference type="SUPFAM" id="SSF48264">
    <property type="entry name" value="Cytochrome P450"/>
    <property type="match status" value="1"/>
</dbReference>
<evidence type="ECO:0008006" key="10">
    <source>
        <dbReference type="Google" id="ProtNLM"/>
    </source>
</evidence>
<protein>
    <recommendedName>
        <fullName evidence="10">Cytochrome P450 monooxygenase</fullName>
    </recommendedName>
</protein>
<dbReference type="STRING" id="50376.A0A517LIK8"/>
<evidence type="ECO:0000256" key="5">
    <source>
        <dbReference type="ARBA" id="ARBA00023004"/>
    </source>
</evidence>
<dbReference type="PANTHER" id="PTHR24305:SF210">
    <property type="entry name" value="CYTOCHROME P450 MONOOXYGENASE ASQL-RELATED"/>
    <property type="match status" value="1"/>
</dbReference>
<keyword evidence="9" id="KW-1185">Reference proteome</keyword>
<dbReference type="EMBL" id="CP042197">
    <property type="protein sequence ID" value="QDS75471.1"/>
    <property type="molecule type" value="Genomic_DNA"/>
</dbReference>
<dbReference type="GO" id="GO:0004497">
    <property type="term" value="F:monooxygenase activity"/>
    <property type="evidence" value="ECO:0007669"/>
    <property type="project" value="UniProtKB-KW"/>
</dbReference>
<keyword evidence="3 6" id="KW-0349">Heme</keyword>
<gene>
    <name evidence="8" type="ORF">FKW77_004385</name>
</gene>
<dbReference type="CDD" id="cd11058">
    <property type="entry name" value="CYP60B-like"/>
    <property type="match status" value="1"/>
</dbReference>
<organism evidence="8 9">
    <name type="scientific">Venturia effusa</name>
    <dbReference type="NCBI Taxonomy" id="50376"/>
    <lineage>
        <taxon>Eukaryota</taxon>
        <taxon>Fungi</taxon>
        <taxon>Dikarya</taxon>
        <taxon>Ascomycota</taxon>
        <taxon>Pezizomycotina</taxon>
        <taxon>Dothideomycetes</taxon>
        <taxon>Pleosporomycetidae</taxon>
        <taxon>Venturiales</taxon>
        <taxon>Venturiaceae</taxon>
        <taxon>Venturia</taxon>
    </lineage>
</organism>
<evidence type="ECO:0000313" key="9">
    <source>
        <dbReference type="Proteomes" id="UP000316270"/>
    </source>
</evidence>
<name>A0A517LIK8_9PEZI</name>
<dbReference type="PRINTS" id="PR00385">
    <property type="entry name" value="P450"/>
</dbReference>
<dbReference type="OrthoDB" id="1470350at2759"/>
<comment type="similarity">
    <text evidence="2 7">Belongs to the cytochrome P450 family.</text>
</comment>
<dbReference type="InterPro" id="IPR036396">
    <property type="entry name" value="Cyt_P450_sf"/>
</dbReference>